<accession>A0ABW7Z1J6</accession>
<dbReference type="Proteomes" id="UP001612741">
    <property type="component" value="Unassembled WGS sequence"/>
</dbReference>
<gene>
    <name evidence="1" type="ORF">ACIBG2_28495</name>
</gene>
<comment type="caution">
    <text evidence="1">The sequence shown here is derived from an EMBL/GenBank/DDBJ whole genome shotgun (WGS) entry which is preliminary data.</text>
</comment>
<dbReference type="InterPro" id="IPR011042">
    <property type="entry name" value="6-blade_b-propeller_TolB-like"/>
</dbReference>
<dbReference type="EMBL" id="JBITGY010000008">
    <property type="protein sequence ID" value="MFI6501348.1"/>
    <property type="molecule type" value="Genomic_DNA"/>
</dbReference>
<evidence type="ECO:0000313" key="2">
    <source>
        <dbReference type="Proteomes" id="UP001612741"/>
    </source>
</evidence>
<dbReference type="RefSeq" id="WP_397085854.1">
    <property type="nucleotide sequence ID" value="NZ_JBITGY010000008.1"/>
</dbReference>
<dbReference type="Gene3D" id="2.120.10.30">
    <property type="entry name" value="TolB, C-terminal domain"/>
    <property type="match status" value="1"/>
</dbReference>
<dbReference type="SUPFAM" id="SSF82171">
    <property type="entry name" value="DPP6 N-terminal domain-like"/>
    <property type="match status" value="1"/>
</dbReference>
<organism evidence="1 2">
    <name type="scientific">Nonomuraea typhae</name>
    <dbReference type="NCBI Taxonomy" id="2603600"/>
    <lineage>
        <taxon>Bacteria</taxon>
        <taxon>Bacillati</taxon>
        <taxon>Actinomycetota</taxon>
        <taxon>Actinomycetes</taxon>
        <taxon>Streptosporangiales</taxon>
        <taxon>Streptosporangiaceae</taxon>
        <taxon>Nonomuraea</taxon>
    </lineage>
</organism>
<reference evidence="1 2" key="1">
    <citation type="submission" date="2024-10" db="EMBL/GenBank/DDBJ databases">
        <title>The Natural Products Discovery Center: Release of the First 8490 Sequenced Strains for Exploring Actinobacteria Biosynthetic Diversity.</title>
        <authorList>
            <person name="Kalkreuter E."/>
            <person name="Kautsar S.A."/>
            <person name="Yang D."/>
            <person name="Bader C.D."/>
            <person name="Teijaro C.N."/>
            <person name="Fluegel L."/>
            <person name="Davis C.M."/>
            <person name="Simpson J.R."/>
            <person name="Lauterbach L."/>
            <person name="Steele A.D."/>
            <person name="Gui C."/>
            <person name="Meng S."/>
            <person name="Li G."/>
            <person name="Viehrig K."/>
            <person name="Ye F."/>
            <person name="Su P."/>
            <person name="Kiefer A.F."/>
            <person name="Nichols A."/>
            <person name="Cepeda A.J."/>
            <person name="Yan W."/>
            <person name="Fan B."/>
            <person name="Jiang Y."/>
            <person name="Adhikari A."/>
            <person name="Zheng C.-J."/>
            <person name="Schuster L."/>
            <person name="Cowan T.M."/>
            <person name="Smanski M.J."/>
            <person name="Chevrette M.G."/>
            <person name="De Carvalho L.P.S."/>
            <person name="Shen B."/>
        </authorList>
    </citation>
    <scope>NUCLEOTIDE SEQUENCE [LARGE SCALE GENOMIC DNA]</scope>
    <source>
        <strain evidence="1 2">NPDC050545</strain>
    </source>
</reference>
<protein>
    <recommendedName>
        <fullName evidence="3">WD40 repeat domain-containing protein</fullName>
    </recommendedName>
</protein>
<keyword evidence="2" id="KW-1185">Reference proteome</keyword>
<evidence type="ECO:0000313" key="1">
    <source>
        <dbReference type="EMBL" id="MFI6501348.1"/>
    </source>
</evidence>
<sequence>MIRRSLAAAVLAAAVWVVVPLWQGEDVATVPPAPSAAGVPARLDGPAPEPVRYAYAPACDEEPACSRWNLVSAGRRWWLPGASAGNQLALSPDGTLAAYWLGAEHGNVLHDLTTGRIRPLPVAKDAIAVDGGLPPLFSPDNRYLMMQRDQDPPEVIDLARGSVRRMPYAGAVRGWSASGLVFATTEPARDLPGYVARTAFTIRTPEGRPRRALTLPGDLSAAGALSPSGRTLATLARQATPDAVATTGIVFNGDRPRTVTPHPPPGWTVTGILRWQDERTLVAAMGDEEGRHGYATLDAETGAPGTPTILERPVTDLPYAWNDTVVGRLS</sequence>
<name>A0ABW7Z1J6_9ACTN</name>
<evidence type="ECO:0008006" key="3">
    <source>
        <dbReference type="Google" id="ProtNLM"/>
    </source>
</evidence>
<proteinExistence type="predicted"/>